<dbReference type="EMBL" id="CACRXK020000154">
    <property type="protein sequence ID" value="CAB3978945.1"/>
    <property type="molecule type" value="Genomic_DNA"/>
</dbReference>
<dbReference type="InterPro" id="IPR050958">
    <property type="entry name" value="Cell_Adh-Cytoskel_Orgn"/>
</dbReference>
<dbReference type="PANTHER" id="PTHR45080">
    <property type="entry name" value="CONTACTIN 5"/>
    <property type="match status" value="1"/>
</dbReference>
<sequence>MSSLELHCIISFYLKHLRRTVVFLYLVQNIMFRFYLVIFILVLFYIAPTYSIDECSARIINCTLKDGKHTVASTNTDPPRMEFKTTSLIVTFKATIGLHCRLCQSNPASTVEWLFNGKPLIFKGERMHITLTPCQETLFLLTTLHEDEGNFTCVARNKFGEANSTTEVKIFGTGCSNECVLTGGGRHQVGSKRLGPPKMKFKQYHQNAGTNDMVKISCTLCESNPPSTLTWFFNGIQLDLNKNKISVISGGCEESLHFRALKNNAGNYTCMAKNHFGEAYSTTKINFYDNSIIPPMITVKLEAQTDTIRGNAVKLGARLNITCTALNTNCAEFIWSWKRNDYLITQNETQYRQESSTNPCIRKLMIEKVIAASTGIYQCSAMGWSKIFATATSKNEISISTVPCFKGFYCPLKVHGAKRCPSGTFSMQQDATNVNQCEPCPTNARNETLMLLDDKNPEAANIFKINCPYYAETSDKKADLSSGEIVAITLSFTVLVIVVILAVLYGMRNCAEDYKNCSDDTTML</sequence>
<evidence type="ECO:0000313" key="3">
    <source>
        <dbReference type="EMBL" id="CAB3978945.1"/>
    </source>
</evidence>
<dbReference type="SUPFAM" id="SSF48726">
    <property type="entry name" value="Immunoglobulin"/>
    <property type="match status" value="3"/>
</dbReference>
<dbReference type="GO" id="GO:0050808">
    <property type="term" value="P:synapse organization"/>
    <property type="evidence" value="ECO:0007669"/>
    <property type="project" value="TreeGrafter"/>
</dbReference>
<dbReference type="PROSITE" id="PS50835">
    <property type="entry name" value="IG_LIKE"/>
    <property type="match status" value="3"/>
</dbReference>
<dbReference type="GO" id="GO:0030424">
    <property type="term" value="C:axon"/>
    <property type="evidence" value="ECO:0007669"/>
    <property type="project" value="TreeGrafter"/>
</dbReference>
<dbReference type="OrthoDB" id="6019866at2759"/>
<dbReference type="AlphaFoldDB" id="A0A7D9HAT6"/>
<evidence type="ECO:0000256" key="2">
    <source>
        <dbReference type="ARBA" id="ARBA00023157"/>
    </source>
</evidence>
<dbReference type="GO" id="GO:0008046">
    <property type="term" value="F:axon guidance receptor activity"/>
    <property type="evidence" value="ECO:0007669"/>
    <property type="project" value="TreeGrafter"/>
</dbReference>
<dbReference type="GO" id="GO:0005886">
    <property type="term" value="C:plasma membrane"/>
    <property type="evidence" value="ECO:0007669"/>
    <property type="project" value="TreeGrafter"/>
</dbReference>
<keyword evidence="4" id="KW-1185">Reference proteome</keyword>
<dbReference type="InterPro" id="IPR007110">
    <property type="entry name" value="Ig-like_dom"/>
</dbReference>
<dbReference type="InterPro" id="IPR003599">
    <property type="entry name" value="Ig_sub"/>
</dbReference>
<dbReference type="InterPro" id="IPR013783">
    <property type="entry name" value="Ig-like_fold"/>
</dbReference>
<organism evidence="3 4">
    <name type="scientific">Paramuricea clavata</name>
    <name type="common">Red gorgonian</name>
    <name type="synonym">Violescent sea-whip</name>
    <dbReference type="NCBI Taxonomy" id="317549"/>
    <lineage>
        <taxon>Eukaryota</taxon>
        <taxon>Metazoa</taxon>
        <taxon>Cnidaria</taxon>
        <taxon>Anthozoa</taxon>
        <taxon>Octocorallia</taxon>
        <taxon>Malacalcyonacea</taxon>
        <taxon>Plexauridae</taxon>
        <taxon>Paramuricea</taxon>
    </lineage>
</organism>
<dbReference type="Gene3D" id="2.60.40.10">
    <property type="entry name" value="Immunoglobulins"/>
    <property type="match status" value="3"/>
</dbReference>
<keyword evidence="2" id="KW-1015">Disulfide bond</keyword>
<dbReference type="SMART" id="SM00408">
    <property type="entry name" value="IGc2"/>
    <property type="match status" value="2"/>
</dbReference>
<dbReference type="Pfam" id="PF13927">
    <property type="entry name" value="Ig_3"/>
    <property type="match status" value="1"/>
</dbReference>
<evidence type="ECO:0000256" key="1">
    <source>
        <dbReference type="ARBA" id="ARBA00022729"/>
    </source>
</evidence>
<comment type="caution">
    <text evidence="3">The sequence shown here is derived from an EMBL/GenBank/DDBJ whole genome shotgun (WGS) entry which is preliminary data.</text>
</comment>
<gene>
    <name evidence="3" type="ORF">PACLA_8A048038</name>
</gene>
<accession>A0A7D9HAT6</accession>
<keyword evidence="1" id="KW-0732">Signal</keyword>
<dbReference type="Proteomes" id="UP001152795">
    <property type="component" value="Unassembled WGS sequence"/>
</dbReference>
<dbReference type="SMART" id="SM00409">
    <property type="entry name" value="IG"/>
    <property type="match status" value="3"/>
</dbReference>
<evidence type="ECO:0000313" key="4">
    <source>
        <dbReference type="Proteomes" id="UP001152795"/>
    </source>
</evidence>
<dbReference type="InterPro" id="IPR036179">
    <property type="entry name" value="Ig-like_dom_sf"/>
</dbReference>
<dbReference type="InterPro" id="IPR013098">
    <property type="entry name" value="Ig_I-set"/>
</dbReference>
<dbReference type="PANTHER" id="PTHR45080:SF8">
    <property type="entry name" value="IG-LIKE DOMAIN-CONTAINING PROTEIN"/>
    <property type="match status" value="1"/>
</dbReference>
<dbReference type="GO" id="GO:0043025">
    <property type="term" value="C:neuronal cell body"/>
    <property type="evidence" value="ECO:0007669"/>
    <property type="project" value="TreeGrafter"/>
</dbReference>
<name>A0A7D9HAT6_PARCT</name>
<dbReference type="InterPro" id="IPR003598">
    <property type="entry name" value="Ig_sub2"/>
</dbReference>
<protein>
    <submittedName>
        <fullName evidence="3">Immunoglobulin I-set domain</fullName>
    </submittedName>
</protein>
<reference evidence="3" key="1">
    <citation type="submission" date="2020-04" db="EMBL/GenBank/DDBJ databases">
        <authorList>
            <person name="Alioto T."/>
            <person name="Alioto T."/>
            <person name="Gomez Garrido J."/>
        </authorList>
    </citation>
    <scope>NUCLEOTIDE SEQUENCE</scope>
    <source>
        <strain evidence="3">A484AB</strain>
    </source>
</reference>
<dbReference type="Pfam" id="PF07679">
    <property type="entry name" value="I-set"/>
    <property type="match status" value="1"/>
</dbReference>
<proteinExistence type="predicted"/>
<dbReference type="GO" id="GO:0007156">
    <property type="term" value="P:homophilic cell adhesion via plasma membrane adhesion molecules"/>
    <property type="evidence" value="ECO:0007669"/>
    <property type="project" value="TreeGrafter"/>
</dbReference>